<sequence length="55" mass="6085">MMHGDGISLTSRVPAAFQGRGRRGDGVGTFPKRFREAGDGKGFWGRHGYDFLRSK</sequence>
<dbReference type="EMBL" id="HG994370">
    <property type="protein sequence ID" value="CAF2054252.1"/>
    <property type="molecule type" value="Genomic_DNA"/>
</dbReference>
<dbReference type="EMBL" id="HG994369">
    <property type="protein sequence ID" value="CAF1934422.1"/>
    <property type="molecule type" value="Genomic_DNA"/>
</dbReference>
<gene>
    <name evidence="2" type="ORF">DARMORV10_C05P51500.1</name>
    <name evidence="3" type="ORF">DARMORV10_C06P02860.1</name>
</gene>
<reference evidence="2" key="1">
    <citation type="submission" date="2021-01" db="EMBL/GenBank/DDBJ databases">
        <authorList>
            <consortium name="Genoscope - CEA"/>
            <person name="William W."/>
        </authorList>
    </citation>
    <scope>NUCLEOTIDE SEQUENCE</scope>
</reference>
<accession>A0A816LSQ9</accession>
<dbReference type="Proteomes" id="UP001295469">
    <property type="component" value="Chromosome C06"/>
</dbReference>
<protein>
    <submittedName>
        <fullName evidence="2">(rape) hypothetical protein</fullName>
    </submittedName>
</protein>
<dbReference type="AlphaFoldDB" id="A0A816LSQ9"/>
<organism evidence="2">
    <name type="scientific">Brassica napus</name>
    <name type="common">Rape</name>
    <dbReference type="NCBI Taxonomy" id="3708"/>
    <lineage>
        <taxon>Eukaryota</taxon>
        <taxon>Viridiplantae</taxon>
        <taxon>Streptophyta</taxon>
        <taxon>Embryophyta</taxon>
        <taxon>Tracheophyta</taxon>
        <taxon>Spermatophyta</taxon>
        <taxon>Magnoliopsida</taxon>
        <taxon>eudicotyledons</taxon>
        <taxon>Gunneridae</taxon>
        <taxon>Pentapetalae</taxon>
        <taxon>rosids</taxon>
        <taxon>malvids</taxon>
        <taxon>Brassicales</taxon>
        <taxon>Brassicaceae</taxon>
        <taxon>Brassiceae</taxon>
        <taxon>Brassica</taxon>
    </lineage>
</organism>
<dbReference type="Proteomes" id="UP001295469">
    <property type="component" value="Chromosome C05"/>
</dbReference>
<evidence type="ECO:0000256" key="1">
    <source>
        <dbReference type="SAM" id="MobiDB-lite"/>
    </source>
</evidence>
<name>A0A816LSQ9_BRANA</name>
<evidence type="ECO:0000313" key="3">
    <source>
        <dbReference type="EMBL" id="CAF2054252.1"/>
    </source>
</evidence>
<evidence type="ECO:0000313" key="2">
    <source>
        <dbReference type="EMBL" id="CAF1934422.1"/>
    </source>
</evidence>
<feature type="region of interest" description="Disordered" evidence="1">
    <location>
        <begin position="1"/>
        <end position="32"/>
    </location>
</feature>
<proteinExistence type="predicted"/>